<dbReference type="EMBL" id="CABFMQ020000109">
    <property type="protein sequence ID" value="VTZ51746.1"/>
    <property type="molecule type" value="Genomic_DNA"/>
</dbReference>
<proteinExistence type="predicted"/>
<keyword evidence="2" id="KW-1185">Reference proteome</keyword>
<protein>
    <submittedName>
        <fullName evidence="1">Uncharacterized protein</fullName>
    </submittedName>
</protein>
<dbReference type="AlphaFoldDB" id="A0A8B6MCJ8"/>
<evidence type="ECO:0000313" key="2">
    <source>
        <dbReference type="Proteomes" id="UP000485880"/>
    </source>
</evidence>
<comment type="caution">
    <text evidence="1">The sequence shown here is derived from an EMBL/GenBank/DDBJ whole genome shotgun (WGS) entry which is preliminary data.</text>
</comment>
<reference evidence="1 2" key="1">
    <citation type="submission" date="2019-05" db="EMBL/GenBank/DDBJ databases">
        <authorList>
            <person name="Farhan Ul Haque M."/>
        </authorList>
    </citation>
    <scope>NUCLEOTIDE SEQUENCE [LARGE SCALE GENOMIC DNA]</scope>
    <source>
        <strain evidence="1">2</strain>
    </source>
</reference>
<accession>A0A8B6MCJ8</accession>
<organism evidence="1 2">
    <name type="scientific">Methylocella tundrae</name>
    <dbReference type="NCBI Taxonomy" id="227605"/>
    <lineage>
        <taxon>Bacteria</taxon>
        <taxon>Pseudomonadati</taxon>
        <taxon>Pseudomonadota</taxon>
        <taxon>Alphaproteobacteria</taxon>
        <taxon>Hyphomicrobiales</taxon>
        <taxon>Beijerinckiaceae</taxon>
        <taxon>Methylocella</taxon>
    </lineage>
</organism>
<evidence type="ECO:0000313" key="1">
    <source>
        <dbReference type="EMBL" id="VTZ51746.1"/>
    </source>
</evidence>
<dbReference type="Proteomes" id="UP000485880">
    <property type="component" value="Unassembled WGS sequence"/>
</dbReference>
<sequence length="59" mass="6716">MRWSGGRQSRLRVCRTVHPMGLYGGGRALSLQRPLRVSTIGRKRSNARLPRGTDKERLI</sequence>
<gene>
    <name evidence="1" type="ORF">MPC4_50054</name>
</gene>
<name>A0A8B6MCJ8_METTU</name>